<dbReference type="GO" id="GO:0043590">
    <property type="term" value="C:bacterial nucleoid"/>
    <property type="evidence" value="ECO:0007669"/>
    <property type="project" value="TreeGrafter"/>
</dbReference>
<protein>
    <recommendedName>
        <fullName evidence="2 7">DNA repair protein RecO</fullName>
    </recommendedName>
    <alternativeName>
        <fullName evidence="6 7">Recombination protein O</fullName>
    </alternativeName>
</protein>
<dbReference type="RefSeq" id="WP_119545457.1">
    <property type="nucleotide sequence ID" value="NZ_QXIR01000003.1"/>
</dbReference>
<dbReference type="InterPro" id="IPR022572">
    <property type="entry name" value="DNA_rep/recomb_RecO_N"/>
</dbReference>
<keyword evidence="5 7" id="KW-0234">DNA repair</keyword>
<comment type="caution">
    <text evidence="9">The sequence shown here is derived from an EMBL/GenBank/DDBJ whole genome shotgun (WGS) entry which is preliminary data.</text>
</comment>
<dbReference type="Pfam" id="PF11967">
    <property type="entry name" value="RecO_N"/>
    <property type="match status" value="1"/>
</dbReference>
<dbReference type="AlphaFoldDB" id="A0A3A1R623"/>
<accession>A0A3A1R623</accession>
<dbReference type="Pfam" id="PF02565">
    <property type="entry name" value="RecO_C"/>
    <property type="match status" value="1"/>
</dbReference>
<reference evidence="9 10" key="1">
    <citation type="submission" date="2018-09" db="EMBL/GenBank/DDBJ databases">
        <title>Bacillus saliacetes sp. nov., isolated from Thai shrimp paste (Ka-pi).</title>
        <authorList>
            <person name="Daroonpunt R."/>
            <person name="Tanasupawat S."/>
            <person name="Yiamsombut S."/>
        </authorList>
    </citation>
    <scope>NUCLEOTIDE SEQUENCE [LARGE SCALE GENOMIC DNA]</scope>
    <source>
        <strain evidence="9 10">SKP7-4</strain>
    </source>
</reference>
<evidence type="ECO:0000256" key="1">
    <source>
        <dbReference type="ARBA" id="ARBA00007452"/>
    </source>
</evidence>
<dbReference type="GO" id="GO:0006302">
    <property type="term" value="P:double-strand break repair"/>
    <property type="evidence" value="ECO:0007669"/>
    <property type="project" value="TreeGrafter"/>
</dbReference>
<gene>
    <name evidence="7 9" type="primary">recO</name>
    <name evidence="9" type="ORF">D3H55_03110</name>
</gene>
<evidence type="ECO:0000256" key="7">
    <source>
        <dbReference type="HAMAP-Rule" id="MF_00201"/>
    </source>
</evidence>
<dbReference type="HAMAP" id="MF_00201">
    <property type="entry name" value="RecO"/>
    <property type="match status" value="1"/>
</dbReference>
<comment type="similarity">
    <text evidence="1 7">Belongs to the RecO family.</text>
</comment>
<dbReference type="InterPro" id="IPR037278">
    <property type="entry name" value="ARFGAP/RecO"/>
</dbReference>
<sequence length="250" mass="29016">MLQKCEGIVIRTNNYGESNKIVTIFSRENGKLGVMARGAKKPNSRLSSVSQLFTYGYFLFHKSSGLGSLQQAETIESMRNIREDLFKTAYATYVVELIDKGTDEKKPNPYLFEMLFQTLSYINEEYDPDIVTNIFEMKMLPVLGLHPSLDKCAVCGETEGEFSFSFKENGILCHRCLENDPYHFKVSSQTIRLLKLFYHFDMNRLGKISVKESTKEELKKIIRTYYDENSGLYLKSRKFLDQIDRMKDMM</sequence>
<dbReference type="NCBIfam" id="TIGR00613">
    <property type="entry name" value="reco"/>
    <property type="match status" value="1"/>
</dbReference>
<evidence type="ECO:0000256" key="3">
    <source>
        <dbReference type="ARBA" id="ARBA00022763"/>
    </source>
</evidence>
<comment type="function">
    <text evidence="7">Involved in DNA repair and RecF pathway recombination.</text>
</comment>
<name>A0A3A1R623_9BACI</name>
<dbReference type="PANTHER" id="PTHR33991">
    <property type="entry name" value="DNA REPAIR PROTEIN RECO"/>
    <property type="match status" value="1"/>
</dbReference>
<feature type="domain" description="DNA replication/recombination mediator RecO N-terminal" evidence="8">
    <location>
        <begin position="1"/>
        <end position="77"/>
    </location>
</feature>
<dbReference type="Gene3D" id="1.20.1440.120">
    <property type="entry name" value="Recombination protein O, C-terminal domain"/>
    <property type="match status" value="1"/>
</dbReference>
<dbReference type="SUPFAM" id="SSF57863">
    <property type="entry name" value="ArfGap/RecO-like zinc finger"/>
    <property type="match status" value="1"/>
</dbReference>
<keyword evidence="10" id="KW-1185">Reference proteome</keyword>
<evidence type="ECO:0000256" key="5">
    <source>
        <dbReference type="ARBA" id="ARBA00023204"/>
    </source>
</evidence>
<dbReference type="InterPro" id="IPR012340">
    <property type="entry name" value="NA-bd_OB-fold"/>
</dbReference>
<dbReference type="SUPFAM" id="SSF50249">
    <property type="entry name" value="Nucleic acid-binding proteins"/>
    <property type="match status" value="1"/>
</dbReference>
<organism evidence="9 10">
    <name type="scientific">Bacillus salacetis</name>
    <dbReference type="NCBI Taxonomy" id="2315464"/>
    <lineage>
        <taxon>Bacteria</taxon>
        <taxon>Bacillati</taxon>
        <taxon>Bacillota</taxon>
        <taxon>Bacilli</taxon>
        <taxon>Bacillales</taxon>
        <taxon>Bacillaceae</taxon>
        <taxon>Bacillus</taxon>
    </lineage>
</organism>
<evidence type="ECO:0000313" key="9">
    <source>
        <dbReference type="EMBL" id="RIW37576.1"/>
    </source>
</evidence>
<evidence type="ECO:0000313" key="10">
    <source>
        <dbReference type="Proteomes" id="UP000265801"/>
    </source>
</evidence>
<keyword evidence="4 7" id="KW-0233">DNA recombination</keyword>
<evidence type="ECO:0000259" key="8">
    <source>
        <dbReference type="Pfam" id="PF11967"/>
    </source>
</evidence>
<dbReference type="Gene3D" id="2.40.50.140">
    <property type="entry name" value="Nucleic acid-binding proteins"/>
    <property type="match status" value="1"/>
</dbReference>
<evidence type="ECO:0000256" key="2">
    <source>
        <dbReference type="ARBA" id="ARBA00021310"/>
    </source>
</evidence>
<evidence type="ECO:0000256" key="4">
    <source>
        <dbReference type="ARBA" id="ARBA00023172"/>
    </source>
</evidence>
<dbReference type="InterPro" id="IPR003717">
    <property type="entry name" value="RecO"/>
</dbReference>
<dbReference type="Proteomes" id="UP000265801">
    <property type="component" value="Unassembled WGS sequence"/>
</dbReference>
<dbReference type="GO" id="GO:0006310">
    <property type="term" value="P:DNA recombination"/>
    <property type="evidence" value="ECO:0007669"/>
    <property type="project" value="UniProtKB-UniRule"/>
</dbReference>
<dbReference type="EMBL" id="QXIR01000003">
    <property type="protein sequence ID" value="RIW37576.1"/>
    <property type="molecule type" value="Genomic_DNA"/>
</dbReference>
<dbReference type="InterPro" id="IPR042242">
    <property type="entry name" value="RecO_C"/>
</dbReference>
<keyword evidence="3 7" id="KW-0227">DNA damage</keyword>
<dbReference type="PANTHER" id="PTHR33991:SF1">
    <property type="entry name" value="DNA REPAIR PROTEIN RECO"/>
    <property type="match status" value="1"/>
</dbReference>
<dbReference type="OrthoDB" id="9797083at2"/>
<evidence type="ECO:0000256" key="6">
    <source>
        <dbReference type="ARBA" id="ARBA00033409"/>
    </source>
</evidence>
<proteinExistence type="inferred from homology"/>